<dbReference type="EMBL" id="CP039350">
    <property type="protein sequence ID" value="QCD96266.1"/>
    <property type="molecule type" value="Genomic_DNA"/>
</dbReference>
<gene>
    <name evidence="1" type="ORF">DEO72_LG6g968</name>
</gene>
<dbReference type="Proteomes" id="UP000501690">
    <property type="component" value="Linkage Group LG6"/>
</dbReference>
<keyword evidence="2" id="KW-1185">Reference proteome</keyword>
<reference evidence="1 2" key="1">
    <citation type="submission" date="2019-04" db="EMBL/GenBank/DDBJ databases">
        <title>An improved genome assembly and genetic linkage map for asparagus bean, Vigna unguiculata ssp. sesquipedialis.</title>
        <authorList>
            <person name="Xia Q."/>
            <person name="Zhang R."/>
            <person name="Dong Y."/>
        </authorList>
    </citation>
    <scope>NUCLEOTIDE SEQUENCE [LARGE SCALE GENOMIC DNA]</scope>
    <source>
        <tissue evidence="1">Leaf</tissue>
    </source>
</reference>
<name>A0A4D6M822_VIGUN</name>
<protein>
    <submittedName>
        <fullName evidence="1">Uncharacterized protein</fullName>
    </submittedName>
</protein>
<organism evidence="1 2">
    <name type="scientific">Vigna unguiculata</name>
    <name type="common">Cowpea</name>
    <dbReference type="NCBI Taxonomy" id="3917"/>
    <lineage>
        <taxon>Eukaryota</taxon>
        <taxon>Viridiplantae</taxon>
        <taxon>Streptophyta</taxon>
        <taxon>Embryophyta</taxon>
        <taxon>Tracheophyta</taxon>
        <taxon>Spermatophyta</taxon>
        <taxon>Magnoliopsida</taxon>
        <taxon>eudicotyledons</taxon>
        <taxon>Gunneridae</taxon>
        <taxon>Pentapetalae</taxon>
        <taxon>rosids</taxon>
        <taxon>fabids</taxon>
        <taxon>Fabales</taxon>
        <taxon>Fabaceae</taxon>
        <taxon>Papilionoideae</taxon>
        <taxon>50 kb inversion clade</taxon>
        <taxon>NPAAA clade</taxon>
        <taxon>indigoferoid/millettioid clade</taxon>
        <taxon>Phaseoleae</taxon>
        <taxon>Vigna</taxon>
    </lineage>
</organism>
<evidence type="ECO:0000313" key="2">
    <source>
        <dbReference type="Proteomes" id="UP000501690"/>
    </source>
</evidence>
<accession>A0A4D6M822</accession>
<proteinExistence type="predicted"/>
<sequence length="69" mass="7657">MPPALIAIVTTATRLDPRRCNRVNLRNHPCTLELASIVALLNHSILLPFPSSAERVKAKMKLQLSEIVN</sequence>
<evidence type="ECO:0000313" key="1">
    <source>
        <dbReference type="EMBL" id="QCD96266.1"/>
    </source>
</evidence>
<dbReference type="AlphaFoldDB" id="A0A4D6M822"/>